<comment type="caution">
    <text evidence="3">The sequence shown here is derived from an EMBL/GenBank/DDBJ whole genome shotgun (WGS) entry which is preliminary data.</text>
</comment>
<dbReference type="InterPro" id="IPR003959">
    <property type="entry name" value="ATPase_AAA_core"/>
</dbReference>
<dbReference type="InterPro" id="IPR041685">
    <property type="entry name" value="AAA_GajA/Old/RecF-like"/>
</dbReference>
<dbReference type="GO" id="GO:0016887">
    <property type="term" value="F:ATP hydrolysis activity"/>
    <property type="evidence" value="ECO:0007669"/>
    <property type="project" value="InterPro"/>
</dbReference>
<evidence type="ECO:0000259" key="1">
    <source>
        <dbReference type="Pfam" id="PF13175"/>
    </source>
</evidence>
<dbReference type="PANTHER" id="PTHR40396:SF1">
    <property type="entry name" value="ATPASE AAA-TYPE CORE DOMAIN-CONTAINING PROTEIN"/>
    <property type="match status" value="1"/>
</dbReference>
<gene>
    <name evidence="3" type="ORF">HY730_07980</name>
</gene>
<dbReference type="AlphaFoldDB" id="A0A933LRE4"/>
<evidence type="ECO:0000313" key="4">
    <source>
        <dbReference type="Proteomes" id="UP000772181"/>
    </source>
</evidence>
<evidence type="ECO:0000259" key="2">
    <source>
        <dbReference type="Pfam" id="PF13304"/>
    </source>
</evidence>
<protein>
    <submittedName>
        <fullName evidence="3">AAA family ATPase</fullName>
    </submittedName>
</protein>
<dbReference type="Gene3D" id="3.40.50.300">
    <property type="entry name" value="P-loop containing nucleotide triphosphate hydrolases"/>
    <property type="match status" value="1"/>
</dbReference>
<dbReference type="PANTHER" id="PTHR40396">
    <property type="entry name" value="ATPASE-LIKE PROTEIN"/>
    <property type="match status" value="1"/>
</dbReference>
<dbReference type="InterPro" id="IPR014555">
    <property type="entry name" value="RecF-like"/>
</dbReference>
<dbReference type="InterPro" id="IPR027417">
    <property type="entry name" value="P-loop_NTPase"/>
</dbReference>
<accession>A0A933LRE4</accession>
<proteinExistence type="predicted"/>
<organism evidence="3 4">
    <name type="scientific">Tectimicrobiota bacterium</name>
    <dbReference type="NCBI Taxonomy" id="2528274"/>
    <lineage>
        <taxon>Bacteria</taxon>
        <taxon>Pseudomonadati</taxon>
        <taxon>Nitrospinota/Tectimicrobiota group</taxon>
        <taxon>Candidatus Tectimicrobiota</taxon>
    </lineage>
</organism>
<dbReference type="EMBL" id="JACQWF010000350">
    <property type="protein sequence ID" value="MBI4596296.1"/>
    <property type="molecule type" value="Genomic_DNA"/>
</dbReference>
<dbReference type="SUPFAM" id="SSF52540">
    <property type="entry name" value="P-loop containing nucleoside triphosphate hydrolases"/>
    <property type="match status" value="1"/>
</dbReference>
<feature type="domain" description="ATPase AAA-type core" evidence="2">
    <location>
        <begin position="217"/>
        <end position="324"/>
    </location>
</feature>
<name>A0A933LRE4_UNCTE</name>
<feature type="domain" description="Endonuclease GajA/Old nuclease/RecF-like AAA" evidence="1">
    <location>
        <begin position="1"/>
        <end position="46"/>
    </location>
</feature>
<dbReference type="Pfam" id="PF13175">
    <property type="entry name" value="AAA_15"/>
    <property type="match status" value="1"/>
</dbReference>
<sequence>MIKKLTVKNYKSLKELTISFQPLTILAGPNASGKTNILDALSFVCDFVQGKNPLDSRGKDFRLLAWGGYPEPVSIAIQGSFLTGEKGEGDFEYSFETKTEHDQVLIGTERCVLVANHEAILENDTSHGYKIFRHNELKESGTLSGQESAFKRAPSGHPELMAVKSALTDCVFYDFIPWKMKQWQDIEKQNRLEAAGENVATLLHSIQRAESPLYQNILERLKAAIPRVEAIETDLTDERPVKTYVQLREKGIPQPIKSFSISEGTFRILGMLLALFAPNPASLVAIEGPETNVHPHLFANIADYLKVASKKRQIIVTTHSPHFIKQFNPENLVIVEMKNGATRCRPVAGKRGLKEALKVLDLGELYYSGELGGMP</sequence>
<reference evidence="3" key="1">
    <citation type="submission" date="2020-07" db="EMBL/GenBank/DDBJ databases">
        <title>Huge and variable diversity of episymbiotic CPR bacteria and DPANN archaea in groundwater ecosystems.</title>
        <authorList>
            <person name="He C.Y."/>
            <person name="Keren R."/>
            <person name="Whittaker M."/>
            <person name="Farag I.F."/>
            <person name="Doudna J."/>
            <person name="Cate J.H.D."/>
            <person name="Banfield J.F."/>
        </authorList>
    </citation>
    <scope>NUCLEOTIDE SEQUENCE</scope>
    <source>
        <strain evidence="3">NC_groundwater_1482_Ag_S-0.65um_47_24</strain>
    </source>
</reference>
<dbReference type="GO" id="GO:0005524">
    <property type="term" value="F:ATP binding"/>
    <property type="evidence" value="ECO:0007669"/>
    <property type="project" value="InterPro"/>
</dbReference>
<dbReference type="PIRSF" id="PIRSF029347">
    <property type="entry name" value="RecF"/>
    <property type="match status" value="1"/>
</dbReference>
<dbReference type="Proteomes" id="UP000772181">
    <property type="component" value="Unassembled WGS sequence"/>
</dbReference>
<evidence type="ECO:0000313" key="3">
    <source>
        <dbReference type="EMBL" id="MBI4596296.1"/>
    </source>
</evidence>
<dbReference type="Pfam" id="PF13304">
    <property type="entry name" value="AAA_21"/>
    <property type="match status" value="1"/>
</dbReference>